<accession>A0A075AU35</accession>
<reference evidence="1 2" key="1">
    <citation type="journal article" date="2013" name="Curr. Biol.">
        <title>Shared signatures of parasitism and phylogenomics unite Cryptomycota and microsporidia.</title>
        <authorList>
            <person name="James T.Y."/>
            <person name="Pelin A."/>
            <person name="Bonen L."/>
            <person name="Ahrendt S."/>
            <person name="Sain D."/>
            <person name="Corradi N."/>
            <person name="Stajich J.E."/>
        </authorList>
    </citation>
    <scope>NUCLEOTIDE SEQUENCE [LARGE SCALE GENOMIC DNA]</scope>
    <source>
        <strain evidence="1 2">CSF55</strain>
    </source>
</reference>
<protein>
    <submittedName>
        <fullName evidence="1">Uncharacterized protein</fullName>
    </submittedName>
</protein>
<keyword evidence="2" id="KW-1185">Reference proteome</keyword>
<name>A0A075AU35_ROZAC</name>
<evidence type="ECO:0000313" key="2">
    <source>
        <dbReference type="Proteomes" id="UP000030755"/>
    </source>
</evidence>
<dbReference type="Proteomes" id="UP000030755">
    <property type="component" value="Unassembled WGS sequence"/>
</dbReference>
<dbReference type="EMBL" id="KE561192">
    <property type="protein sequence ID" value="EPZ32042.1"/>
    <property type="molecule type" value="Genomic_DNA"/>
</dbReference>
<sequence length="85" mass="9473">MLEEYEKLASSLTALIVLATEADAKRDKREFHISFEACKRFSSITTPSLSNSQDGIDRCHGHVPFQGLLTNVGFSCFYEALLSTQ</sequence>
<dbReference type="HOGENOM" id="CLU_2513906_0_0_1"/>
<organism evidence="1 2">
    <name type="scientific">Rozella allomycis (strain CSF55)</name>
    <dbReference type="NCBI Taxonomy" id="988480"/>
    <lineage>
        <taxon>Eukaryota</taxon>
        <taxon>Fungi</taxon>
        <taxon>Fungi incertae sedis</taxon>
        <taxon>Cryptomycota</taxon>
        <taxon>Cryptomycota incertae sedis</taxon>
        <taxon>Rozella</taxon>
    </lineage>
</organism>
<gene>
    <name evidence="1" type="ORF">O9G_005722</name>
</gene>
<dbReference type="AlphaFoldDB" id="A0A075AU35"/>
<proteinExistence type="predicted"/>
<evidence type="ECO:0000313" key="1">
    <source>
        <dbReference type="EMBL" id="EPZ32042.1"/>
    </source>
</evidence>